<keyword evidence="1" id="KW-0732">Signal</keyword>
<proteinExistence type="predicted"/>
<accession>A0ABX2JJ75</accession>
<evidence type="ECO:0000313" key="2">
    <source>
        <dbReference type="EMBL" id="NTS63880.1"/>
    </source>
</evidence>
<evidence type="ECO:0000313" key="3">
    <source>
        <dbReference type="Proteomes" id="UP000621447"/>
    </source>
</evidence>
<comment type="caution">
    <text evidence="2">The sequence shown here is derived from an EMBL/GenBank/DDBJ whole genome shotgun (WGS) entry which is preliminary data.</text>
</comment>
<protein>
    <submittedName>
        <fullName evidence="2">Uncharacterized protein</fullName>
    </submittedName>
</protein>
<dbReference type="RefSeq" id="WP_174191971.1">
    <property type="nucleotide sequence ID" value="NZ_JABULH010000001.1"/>
</dbReference>
<feature type="chain" id="PRO_5046954745" evidence="1">
    <location>
        <begin position="23"/>
        <end position="134"/>
    </location>
</feature>
<dbReference type="Proteomes" id="UP000621447">
    <property type="component" value="Unassembled WGS sequence"/>
</dbReference>
<reference evidence="2 3" key="1">
    <citation type="submission" date="2020-06" db="EMBL/GenBank/DDBJ databases">
        <title>Sphingomonas hominis sp. nov., a member of the Sphingomonas, isolated from the hair of a 22-year-old girl.</title>
        <authorList>
            <person name="Zhang D.-F."/>
            <person name="Cui X.-W."/>
        </authorList>
    </citation>
    <scope>NUCLEOTIDE SEQUENCE [LARGE SCALE GENOMIC DNA]</scope>
    <source>
        <strain evidence="2 3">HHU CXW</strain>
    </source>
</reference>
<feature type="signal peptide" evidence="1">
    <location>
        <begin position="1"/>
        <end position="22"/>
    </location>
</feature>
<keyword evidence="3" id="KW-1185">Reference proteome</keyword>
<sequence>MRNVLPFIAAAAVTLAAPAAGAASRYDADAELQKALAGRVAGKPINCIPLSSVTGNTIVTGRAIIYRIGSRLYVNQPRGDGAKRLNRDDILVTRTVGTDLCRLDVVQLLDRTSRIPRSFVSLGQFVPYTKPKAS</sequence>
<dbReference type="EMBL" id="JABULH010000001">
    <property type="protein sequence ID" value="NTS63880.1"/>
    <property type="molecule type" value="Genomic_DNA"/>
</dbReference>
<organism evidence="2 3">
    <name type="scientific">Sphingomonas hominis</name>
    <dbReference type="NCBI Taxonomy" id="2741495"/>
    <lineage>
        <taxon>Bacteria</taxon>
        <taxon>Pseudomonadati</taxon>
        <taxon>Pseudomonadota</taxon>
        <taxon>Alphaproteobacteria</taxon>
        <taxon>Sphingomonadales</taxon>
        <taxon>Sphingomonadaceae</taxon>
        <taxon>Sphingomonas</taxon>
    </lineage>
</organism>
<name>A0ABX2JJ75_9SPHN</name>
<gene>
    <name evidence="2" type="ORF">HRV97_01730</name>
</gene>
<evidence type="ECO:0000256" key="1">
    <source>
        <dbReference type="SAM" id="SignalP"/>
    </source>
</evidence>